<keyword evidence="6" id="KW-0694">RNA-binding</keyword>
<keyword evidence="3 12" id="KW-0378">Hydrolase</keyword>
<dbReference type="SUPFAM" id="SSF52540">
    <property type="entry name" value="P-loop containing nucleoside triphosphate hydrolases"/>
    <property type="match status" value="1"/>
</dbReference>
<feature type="region of interest" description="Disordered" evidence="7">
    <location>
        <begin position="1"/>
        <end position="52"/>
    </location>
</feature>
<evidence type="ECO:0000256" key="5">
    <source>
        <dbReference type="ARBA" id="ARBA00022840"/>
    </source>
</evidence>
<evidence type="ECO:0000259" key="10">
    <source>
        <dbReference type="PROSITE" id="PS51194"/>
    </source>
</evidence>
<evidence type="ECO:0000256" key="4">
    <source>
        <dbReference type="ARBA" id="ARBA00022806"/>
    </source>
</evidence>
<dbReference type="InterPro" id="IPR036389">
    <property type="entry name" value="RNase_III_sf"/>
</dbReference>
<dbReference type="Proteomes" id="UP000297245">
    <property type="component" value="Unassembled WGS sequence"/>
</dbReference>
<feature type="domain" description="RNase III" evidence="8">
    <location>
        <begin position="1022"/>
        <end position="1220"/>
    </location>
</feature>
<feature type="domain" description="Helicase C-terminal" evidence="10">
    <location>
        <begin position="422"/>
        <end position="594"/>
    </location>
</feature>
<evidence type="ECO:0000256" key="2">
    <source>
        <dbReference type="ARBA" id="ARBA00022741"/>
    </source>
</evidence>
<dbReference type="SMART" id="SM00487">
    <property type="entry name" value="DEXDc"/>
    <property type="match status" value="1"/>
</dbReference>
<dbReference type="Gene3D" id="3.40.50.300">
    <property type="entry name" value="P-loop containing nucleotide triphosphate hydrolases"/>
    <property type="match status" value="2"/>
</dbReference>
<gene>
    <name evidence="12" type="ORF">K435DRAFT_763170</name>
</gene>
<evidence type="ECO:0000259" key="9">
    <source>
        <dbReference type="PROSITE" id="PS51192"/>
    </source>
</evidence>
<dbReference type="PROSITE" id="PS51327">
    <property type="entry name" value="DICER_DSRBF"/>
    <property type="match status" value="1"/>
</dbReference>
<dbReference type="PANTHER" id="PTHR14950">
    <property type="entry name" value="DICER-RELATED"/>
    <property type="match status" value="1"/>
</dbReference>
<dbReference type="SMART" id="SM00490">
    <property type="entry name" value="HELICc"/>
    <property type="match status" value="1"/>
</dbReference>
<dbReference type="Pfam" id="PF00270">
    <property type="entry name" value="DEAD"/>
    <property type="match status" value="1"/>
</dbReference>
<keyword evidence="13" id="KW-1185">Reference proteome</keyword>
<dbReference type="CDD" id="cd18034">
    <property type="entry name" value="DEXHc_dicer"/>
    <property type="match status" value="1"/>
</dbReference>
<feature type="compositionally biased region" description="Polar residues" evidence="7">
    <location>
        <begin position="1"/>
        <end position="11"/>
    </location>
</feature>
<evidence type="ECO:0000313" key="12">
    <source>
        <dbReference type="EMBL" id="THU86777.1"/>
    </source>
</evidence>
<evidence type="ECO:0000256" key="7">
    <source>
        <dbReference type="SAM" id="MobiDB-lite"/>
    </source>
</evidence>
<dbReference type="GO" id="GO:0030422">
    <property type="term" value="P:siRNA processing"/>
    <property type="evidence" value="ECO:0007669"/>
    <property type="project" value="TreeGrafter"/>
</dbReference>
<keyword evidence="5" id="KW-0067">ATP-binding</keyword>
<dbReference type="Pfam" id="PF00636">
    <property type="entry name" value="Ribonuclease_3"/>
    <property type="match status" value="2"/>
</dbReference>
<dbReference type="Pfam" id="PF03368">
    <property type="entry name" value="Dicer_dimer"/>
    <property type="match status" value="1"/>
</dbReference>
<dbReference type="GO" id="GO:0005634">
    <property type="term" value="C:nucleus"/>
    <property type="evidence" value="ECO:0007669"/>
    <property type="project" value="TreeGrafter"/>
</dbReference>
<evidence type="ECO:0000256" key="3">
    <source>
        <dbReference type="ARBA" id="ARBA00022801"/>
    </source>
</evidence>
<keyword evidence="2" id="KW-0547">Nucleotide-binding</keyword>
<dbReference type="PROSITE" id="PS51194">
    <property type="entry name" value="HELICASE_CTER"/>
    <property type="match status" value="1"/>
</dbReference>
<dbReference type="InterPro" id="IPR001650">
    <property type="entry name" value="Helicase_C-like"/>
</dbReference>
<feature type="region of interest" description="Disordered" evidence="7">
    <location>
        <begin position="1133"/>
        <end position="1196"/>
    </location>
</feature>
<dbReference type="CDD" id="cd00593">
    <property type="entry name" value="RIBOc"/>
    <property type="match status" value="2"/>
</dbReference>
<dbReference type="InterPro" id="IPR011545">
    <property type="entry name" value="DEAD/DEAH_box_helicase_dom"/>
</dbReference>
<dbReference type="InterPro" id="IPR000999">
    <property type="entry name" value="RNase_III_dom"/>
</dbReference>
<dbReference type="PROSITE" id="PS51192">
    <property type="entry name" value="HELICASE_ATP_BIND_1"/>
    <property type="match status" value="1"/>
</dbReference>
<dbReference type="PROSITE" id="PS50142">
    <property type="entry name" value="RNASE_3_2"/>
    <property type="match status" value="2"/>
</dbReference>
<dbReference type="SMART" id="SM00535">
    <property type="entry name" value="RIBOc"/>
    <property type="match status" value="2"/>
</dbReference>
<reference evidence="12 13" key="1">
    <citation type="journal article" date="2019" name="Nat. Ecol. Evol.">
        <title>Megaphylogeny resolves global patterns of mushroom evolution.</title>
        <authorList>
            <person name="Varga T."/>
            <person name="Krizsan K."/>
            <person name="Foldi C."/>
            <person name="Dima B."/>
            <person name="Sanchez-Garcia M."/>
            <person name="Sanchez-Ramirez S."/>
            <person name="Szollosi G.J."/>
            <person name="Szarkandi J.G."/>
            <person name="Papp V."/>
            <person name="Albert L."/>
            <person name="Andreopoulos W."/>
            <person name="Angelini C."/>
            <person name="Antonin V."/>
            <person name="Barry K.W."/>
            <person name="Bougher N.L."/>
            <person name="Buchanan P."/>
            <person name="Buyck B."/>
            <person name="Bense V."/>
            <person name="Catcheside P."/>
            <person name="Chovatia M."/>
            <person name="Cooper J."/>
            <person name="Damon W."/>
            <person name="Desjardin D."/>
            <person name="Finy P."/>
            <person name="Geml J."/>
            <person name="Haridas S."/>
            <person name="Hughes K."/>
            <person name="Justo A."/>
            <person name="Karasinski D."/>
            <person name="Kautmanova I."/>
            <person name="Kiss B."/>
            <person name="Kocsube S."/>
            <person name="Kotiranta H."/>
            <person name="LaButti K.M."/>
            <person name="Lechner B.E."/>
            <person name="Liimatainen K."/>
            <person name="Lipzen A."/>
            <person name="Lukacs Z."/>
            <person name="Mihaltcheva S."/>
            <person name="Morgado L.N."/>
            <person name="Niskanen T."/>
            <person name="Noordeloos M.E."/>
            <person name="Ohm R.A."/>
            <person name="Ortiz-Santana B."/>
            <person name="Ovrebo C."/>
            <person name="Racz N."/>
            <person name="Riley R."/>
            <person name="Savchenko A."/>
            <person name="Shiryaev A."/>
            <person name="Soop K."/>
            <person name="Spirin V."/>
            <person name="Szebenyi C."/>
            <person name="Tomsovsky M."/>
            <person name="Tulloss R.E."/>
            <person name="Uehling J."/>
            <person name="Grigoriev I.V."/>
            <person name="Vagvolgyi C."/>
            <person name="Papp T."/>
            <person name="Martin F.M."/>
            <person name="Miettinen O."/>
            <person name="Hibbett D.S."/>
            <person name="Nagy L.G."/>
        </authorList>
    </citation>
    <scope>NUCLEOTIDE SEQUENCE [LARGE SCALE GENOMIC DNA]</scope>
    <source>
        <strain evidence="12 13">CBS 962.96</strain>
    </source>
</reference>
<dbReference type="GO" id="GO:0005524">
    <property type="term" value="F:ATP binding"/>
    <property type="evidence" value="ECO:0007669"/>
    <property type="project" value="UniProtKB-KW"/>
</dbReference>
<feature type="compositionally biased region" description="Low complexity" evidence="7">
    <location>
        <begin position="12"/>
        <end position="28"/>
    </location>
</feature>
<sequence length="1556" mass="177781">MSTSINGTENNSVSESTLSSSSSSVPPESKSRSKSKSKMTLDRASPIAHTRGYQQEMLEESLRNNIIIAMDTGSGKTHIAVLRLKIEAEREMRKISWFLAPTVALCEQQHEVIDASLPVSVGLITGSLEPDQWKDDALWRRTLEKRRVVVSTPQVLLDALHHGYIVLGRDIGLLIFDEAHHATDKHPYNCIMQDFYLELPPRTRRSELIGDNVVRPMIMGLTASPIFGGNVDKAFEMIEKNLDSIIRAPRLHREELSQFVHKPVFKHVMYNSPDSNPQFSTNLASLQYAVGELNIEDDPYVHSLQRQLAKATPESREWKRVDQRLSKTIQKEDTFTHKGLKDFLRTGEAILQDVGAWAADWYVWKVLNKARMALDPLQSEMMPSWRDREKEYLRGIVNNIHVLEPSYQEDDIIDDVSDKVVALIECLLTEKEESESRNDRYSGLVFVERRDVVLALTEVLRNHPVTKDAFQVDLLVGTSESSRRHSFLDITRHIVKQSQDKTLMDFRIGEKNLIVSTAVAEEGIDVQACGCVIRWDPPSNMASWAQSRGRARQRHSTFTLMFEQGSASRRDVEKWENLEREMVARYNDPLRDMLLAKDDDGLGEEDGNKLEFRVESTGALLTLQSAIPHLNHFCAVMPSRDHVDFRPIYELDPPDYPIGWHSIAHRSTALVNPYQGPWRATVTLPRSLPDQVRVFTTREPQATKRAAYQFVAFETYLALYRNGLLSDHLLPLTDHEMEQADEEIEKMVGLANVSGQMDPWTPEFQRESESPSASASEEDWFYAELTIGDLPPLHLITRNRQNVWTEEDGPILYLPTGENMQVTLRPLGSIDQLADPAWFIESAREYTFMLFSSINGSRMELDRRDFPYLFHPADGSRDDTWVECLESLQEESEYPIDGYNMNALDFGMRYEFPDDISMVREGGRFGKPYQFVEWQWEELDEDEMETLVERYGEVLVEYPLLKVRSFHPRTNFLSPRTGTAPERECKYLIPGMCSVVLLSQDETRYAFILPSVIRAMSMALTTQSLRKNLFGEVSPLCVIPDDLLTVAITAPVSQERQNYQRLETLGDTVLKFVVVTQLLAEYPTWPEGYLTKRKDQAVSNSRLARENFDRRIFQWIIRDRMLGKKWKPQYEGARFQPETSTTGGPELSGVTFNPVQEESEKTVKGQLIEGTPEPSVDAEQASTKAQKKKKKKSKNSEQMSKKVLADVIESLIGAAYLTGGLDLGCECVKFFGLGLRNWLPLSQRVESLIQAVREPDELPPQVLYVERILDYTFTRKLLLVEALTHPTYQQNLGTVSYERLEFLGDSILDMVCTDYLYRAEGKNYSPGHMHMRKSAMVNAHMLAFLCLRASTDVSAEMPRPDAVNGEIRLRQDNKTIYLEQCLFHSSSKVLEEQRMTLRRFEMRQEEIECGLKEDDIFPWAALTRLQAPKFLSDMVESIIGAVFLDSEGNFDVIRRVLRELGFMEILEHIVRDNVDVMHPVSRVALWASKKGKKVTYLSQEEKGNVSCSVLLDEEPLEGATETDVKHGKRTFEEVRFAAAEKATKILGIRTNPSKTK</sequence>
<dbReference type="InterPro" id="IPR027417">
    <property type="entry name" value="P-loop_NTPase"/>
</dbReference>
<proteinExistence type="inferred from homology"/>
<dbReference type="PROSITE" id="PS00517">
    <property type="entry name" value="RNASE_3_1"/>
    <property type="match status" value="1"/>
</dbReference>
<keyword evidence="1" id="KW-0677">Repeat</keyword>
<protein>
    <submittedName>
        <fullName evidence="12">P-loop containing nucleoside triphosphate hydrolase protein</fullName>
    </submittedName>
</protein>
<dbReference type="InterPro" id="IPR038248">
    <property type="entry name" value="Dicer_dimer_sf"/>
</dbReference>
<dbReference type="InterPro" id="IPR005034">
    <property type="entry name" value="Dicer_dimerisation"/>
</dbReference>
<dbReference type="GO" id="GO:0004525">
    <property type="term" value="F:ribonuclease III activity"/>
    <property type="evidence" value="ECO:0007669"/>
    <property type="project" value="InterPro"/>
</dbReference>
<name>A0A4S8LCZ4_DENBC</name>
<evidence type="ECO:0000256" key="6">
    <source>
        <dbReference type="PROSITE-ProRule" id="PRU00657"/>
    </source>
</evidence>
<evidence type="ECO:0000313" key="13">
    <source>
        <dbReference type="Proteomes" id="UP000297245"/>
    </source>
</evidence>
<dbReference type="Gene3D" id="1.10.1520.10">
    <property type="entry name" value="Ribonuclease III domain"/>
    <property type="match status" value="2"/>
</dbReference>
<dbReference type="PANTHER" id="PTHR14950:SF37">
    <property type="entry name" value="ENDORIBONUCLEASE DICER"/>
    <property type="match status" value="1"/>
</dbReference>
<feature type="domain" description="RNase III" evidence="8">
    <location>
        <begin position="1262"/>
        <end position="1447"/>
    </location>
</feature>
<dbReference type="OrthoDB" id="416741at2759"/>
<keyword evidence="4" id="KW-0347">Helicase</keyword>
<feature type="domain" description="Dicer dsRNA-binding fold" evidence="11">
    <location>
        <begin position="626"/>
        <end position="739"/>
    </location>
</feature>
<evidence type="ECO:0000256" key="1">
    <source>
        <dbReference type="ARBA" id="ARBA00022737"/>
    </source>
</evidence>
<feature type="domain" description="Helicase ATP-binding" evidence="9">
    <location>
        <begin position="57"/>
        <end position="226"/>
    </location>
</feature>
<comment type="similarity">
    <text evidence="6">Belongs to the helicase family. Dicer subfamily.</text>
</comment>
<dbReference type="SUPFAM" id="SSF69065">
    <property type="entry name" value="RNase III domain-like"/>
    <property type="match status" value="2"/>
</dbReference>
<evidence type="ECO:0000259" key="11">
    <source>
        <dbReference type="PROSITE" id="PS51327"/>
    </source>
</evidence>
<dbReference type="InterPro" id="IPR014001">
    <property type="entry name" value="Helicase_ATP-bd"/>
</dbReference>
<dbReference type="EMBL" id="ML179481">
    <property type="protein sequence ID" value="THU86777.1"/>
    <property type="molecule type" value="Genomic_DNA"/>
</dbReference>
<dbReference type="Pfam" id="PF00271">
    <property type="entry name" value="Helicase_C"/>
    <property type="match status" value="1"/>
</dbReference>
<accession>A0A4S8LCZ4</accession>
<dbReference type="GO" id="GO:0003723">
    <property type="term" value="F:RNA binding"/>
    <property type="evidence" value="ECO:0007669"/>
    <property type="project" value="UniProtKB-UniRule"/>
</dbReference>
<dbReference type="GO" id="GO:0004386">
    <property type="term" value="F:helicase activity"/>
    <property type="evidence" value="ECO:0007669"/>
    <property type="project" value="UniProtKB-KW"/>
</dbReference>
<dbReference type="GO" id="GO:0005737">
    <property type="term" value="C:cytoplasm"/>
    <property type="evidence" value="ECO:0007669"/>
    <property type="project" value="TreeGrafter"/>
</dbReference>
<evidence type="ECO:0000259" key="8">
    <source>
        <dbReference type="PROSITE" id="PS50142"/>
    </source>
</evidence>
<organism evidence="12 13">
    <name type="scientific">Dendrothele bispora (strain CBS 962.96)</name>
    <dbReference type="NCBI Taxonomy" id="1314807"/>
    <lineage>
        <taxon>Eukaryota</taxon>
        <taxon>Fungi</taxon>
        <taxon>Dikarya</taxon>
        <taxon>Basidiomycota</taxon>
        <taxon>Agaricomycotina</taxon>
        <taxon>Agaricomycetes</taxon>
        <taxon>Agaricomycetidae</taxon>
        <taxon>Agaricales</taxon>
        <taxon>Agaricales incertae sedis</taxon>
        <taxon>Dendrothele</taxon>
    </lineage>
</organism>
<dbReference type="Gene3D" id="3.30.160.380">
    <property type="entry name" value="Dicer dimerisation domain"/>
    <property type="match status" value="1"/>
</dbReference>